<dbReference type="RefSeq" id="XP_002181567.1">
    <property type="nucleotide sequence ID" value="XM_002181531.1"/>
</dbReference>
<protein>
    <recommendedName>
        <fullName evidence="3">CS domain-containing protein</fullName>
    </recommendedName>
</protein>
<organism evidence="4 5">
    <name type="scientific">Phaeodactylum tricornutum (strain CCAP 1055/1)</name>
    <dbReference type="NCBI Taxonomy" id="556484"/>
    <lineage>
        <taxon>Eukaryota</taxon>
        <taxon>Sar</taxon>
        <taxon>Stramenopiles</taxon>
        <taxon>Ochrophyta</taxon>
        <taxon>Bacillariophyta</taxon>
        <taxon>Bacillariophyceae</taxon>
        <taxon>Bacillariophycidae</taxon>
        <taxon>Naviculales</taxon>
        <taxon>Phaeodactylaceae</taxon>
        <taxon>Phaeodactylum</taxon>
    </lineage>
</organism>
<dbReference type="Proteomes" id="UP000000759">
    <property type="component" value="Chromosome 13"/>
</dbReference>
<dbReference type="EMBL" id="CM000615">
    <property type="protein sequence ID" value="EEC46781.1"/>
    <property type="molecule type" value="Genomic_DNA"/>
</dbReference>
<dbReference type="AlphaFoldDB" id="B7G371"/>
<dbReference type="InterPro" id="IPR037898">
    <property type="entry name" value="NudC_fam"/>
</dbReference>
<dbReference type="PANTHER" id="PTHR12356">
    <property type="entry name" value="NUCLEAR MOVEMENT PROTEIN NUDC"/>
    <property type="match status" value="1"/>
</dbReference>
<name>B7G371_PHATC</name>
<dbReference type="CDD" id="cd06467">
    <property type="entry name" value="p23_NUDC_like"/>
    <property type="match status" value="1"/>
</dbReference>
<feature type="region of interest" description="Disordered" evidence="2">
    <location>
        <begin position="114"/>
        <end position="152"/>
    </location>
</feature>
<feature type="domain" description="CS" evidence="3">
    <location>
        <begin position="176"/>
        <end position="270"/>
    </location>
</feature>
<dbReference type="Pfam" id="PF14050">
    <property type="entry name" value="Nudc_N"/>
    <property type="match status" value="1"/>
</dbReference>
<dbReference type="GO" id="GO:0006457">
    <property type="term" value="P:protein folding"/>
    <property type="evidence" value="ECO:0007669"/>
    <property type="project" value="TreeGrafter"/>
</dbReference>
<dbReference type="GO" id="GO:0051082">
    <property type="term" value="F:unfolded protein binding"/>
    <property type="evidence" value="ECO:0007669"/>
    <property type="project" value="TreeGrafter"/>
</dbReference>
<dbReference type="InParanoid" id="B7G371"/>
<dbReference type="InterPro" id="IPR007052">
    <property type="entry name" value="CS_dom"/>
</dbReference>
<dbReference type="FunCoup" id="B7G371">
    <property type="interactions" value="62"/>
</dbReference>
<dbReference type="KEGG" id="pti:PHATRDRAFT_37588"/>
<dbReference type="Pfam" id="PF04969">
    <property type="entry name" value="CS"/>
    <property type="match status" value="1"/>
</dbReference>
<evidence type="ECO:0000256" key="1">
    <source>
        <dbReference type="ARBA" id="ARBA00022553"/>
    </source>
</evidence>
<dbReference type="OrthoDB" id="416217at2759"/>
<dbReference type="PaxDb" id="2850-Phatr37588"/>
<feature type="region of interest" description="Disordered" evidence="2">
    <location>
        <begin position="16"/>
        <end position="36"/>
    </location>
</feature>
<dbReference type="HOGENOM" id="CLU_047332_0_0_1"/>
<gene>
    <name evidence="4" type="ORF">PHATRDRAFT_37588</name>
</gene>
<dbReference type="OMA" id="NNDETHN"/>
<dbReference type="eggNOG" id="KOG2265">
    <property type="taxonomic scope" value="Eukaryota"/>
</dbReference>
<evidence type="ECO:0000256" key="2">
    <source>
        <dbReference type="SAM" id="MobiDB-lite"/>
    </source>
</evidence>
<accession>B7G371</accession>
<dbReference type="SUPFAM" id="SSF49764">
    <property type="entry name" value="HSP20-like chaperones"/>
    <property type="match status" value="1"/>
</dbReference>
<dbReference type="GeneID" id="7202432"/>
<sequence length="352" mass="39213">MFFFVHSDAQNFSSQLASTSLPMPNRNSPSSMDPKSMEGTDALLISLANRCGGDLRQLLFVFFSFLNRRTDFYLVPHEDDQKEGKARMGFQEGDAEKVLLASFRHFPLRKIPSEIQSKAAEPKDESPSAPYDDSDTSSPPRESLLPKKSDAGPLIENMRGVRLTDQGLQIPVGNGGSTHRYKWTQTIDETSVLIGIPNTIRAKDLSVTIKASFIAVKTKLALPHQHEPHTFVQGNLTQSIVPDESTWTLEGGVLILLLTKRVKSFWKTVVEGDDEIDASLVDSRRRIDEYDASTQTQLRKIIFDQNQVRRGGASSDEILGTVQVDPSSISMPPGVEYIDQKLLDKNTNYSNK</sequence>
<dbReference type="InterPro" id="IPR025934">
    <property type="entry name" value="NudC_N_dom"/>
</dbReference>
<feature type="compositionally biased region" description="Polar residues" evidence="2">
    <location>
        <begin position="16"/>
        <end position="33"/>
    </location>
</feature>
<evidence type="ECO:0000313" key="5">
    <source>
        <dbReference type="Proteomes" id="UP000000759"/>
    </source>
</evidence>
<evidence type="ECO:0000313" key="4">
    <source>
        <dbReference type="EMBL" id="EEC46781.1"/>
    </source>
</evidence>
<dbReference type="GO" id="GO:0005737">
    <property type="term" value="C:cytoplasm"/>
    <property type="evidence" value="ECO:0007669"/>
    <property type="project" value="TreeGrafter"/>
</dbReference>
<proteinExistence type="predicted"/>
<keyword evidence="5" id="KW-1185">Reference proteome</keyword>
<dbReference type="STRING" id="556484.B7G371"/>
<reference evidence="5" key="2">
    <citation type="submission" date="2008-08" db="EMBL/GenBank/DDBJ databases">
        <authorList>
            <consortium name="Diatom Consortium"/>
            <person name="Grigoriev I."/>
            <person name="Grimwood J."/>
            <person name="Kuo A."/>
            <person name="Otillar R.P."/>
            <person name="Salamov A."/>
            <person name="Detter J.C."/>
            <person name="Lindquist E."/>
            <person name="Shapiro H."/>
            <person name="Lucas S."/>
            <person name="Glavina del Rio T."/>
            <person name="Pitluck S."/>
            <person name="Rokhsar D."/>
            <person name="Bowler C."/>
        </authorList>
    </citation>
    <scope>GENOME REANNOTATION</scope>
    <source>
        <strain evidence="5">CCAP 1055/1</strain>
    </source>
</reference>
<keyword evidence="1" id="KW-0597">Phosphoprotein</keyword>
<dbReference type="PROSITE" id="PS51203">
    <property type="entry name" value="CS"/>
    <property type="match status" value="1"/>
</dbReference>
<dbReference type="InterPro" id="IPR008978">
    <property type="entry name" value="HSP20-like_chaperone"/>
</dbReference>
<dbReference type="Gene3D" id="2.60.40.790">
    <property type="match status" value="1"/>
</dbReference>
<evidence type="ECO:0000259" key="3">
    <source>
        <dbReference type="PROSITE" id="PS51203"/>
    </source>
</evidence>
<reference evidence="4 5" key="1">
    <citation type="journal article" date="2008" name="Nature">
        <title>The Phaeodactylum genome reveals the evolutionary history of diatom genomes.</title>
        <authorList>
            <person name="Bowler C."/>
            <person name="Allen A.E."/>
            <person name="Badger J.H."/>
            <person name="Grimwood J."/>
            <person name="Jabbari K."/>
            <person name="Kuo A."/>
            <person name="Maheswari U."/>
            <person name="Martens C."/>
            <person name="Maumus F."/>
            <person name="Otillar R.P."/>
            <person name="Rayko E."/>
            <person name="Salamov A."/>
            <person name="Vandepoele K."/>
            <person name="Beszteri B."/>
            <person name="Gruber A."/>
            <person name="Heijde M."/>
            <person name="Katinka M."/>
            <person name="Mock T."/>
            <person name="Valentin K."/>
            <person name="Verret F."/>
            <person name="Berges J.A."/>
            <person name="Brownlee C."/>
            <person name="Cadoret J.P."/>
            <person name="Chiovitti A."/>
            <person name="Choi C.J."/>
            <person name="Coesel S."/>
            <person name="De Martino A."/>
            <person name="Detter J.C."/>
            <person name="Durkin C."/>
            <person name="Falciatore A."/>
            <person name="Fournet J."/>
            <person name="Haruta M."/>
            <person name="Huysman M.J."/>
            <person name="Jenkins B.D."/>
            <person name="Jiroutova K."/>
            <person name="Jorgensen R.E."/>
            <person name="Joubert Y."/>
            <person name="Kaplan A."/>
            <person name="Kroger N."/>
            <person name="Kroth P.G."/>
            <person name="La Roche J."/>
            <person name="Lindquist E."/>
            <person name="Lommer M."/>
            <person name="Martin-Jezequel V."/>
            <person name="Lopez P.J."/>
            <person name="Lucas S."/>
            <person name="Mangogna M."/>
            <person name="McGinnis K."/>
            <person name="Medlin L.K."/>
            <person name="Montsant A."/>
            <person name="Oudot-Le Secq M.P."/>
            <person name="Napoli C."/>
            <person name="Obornik M."/>
            <person name="Parker M.S."/>
            <person name="Petit J.L."/>
            <person name="Porcel B.M."/>
            <person name="Poulsen N."/>
            <person name="Robison M."/>
            <person name="Rychlewski L."/>
            <person name="Rynearson T.A."/>
            <person name="Schmutz J."/>
            <person name="Shapiro H."/>
            <person name="Siaut M."/>
            <person name="Stanley M."/>
            <person name="Sussman M.R."/>
            <person name="Taylor A.R."/>
            <person name="Vardi A."/>
            <person name="von Dassow P."/>
            <person name="Vyverman W."/>
            <person name="Willis A."/>
            <person name="Wyrwicz L.S."/>
            <person name="Rokhsar D.S."/>
            <person name="Weissenbach J."/>
            <person name="Armbrust E.V."/>
            <person name="Green B.R."/>
            <person name="Van de Peer Y."/>
            <person name="Grigoriev I.V."/>
        </authorList>
    </citation>
    <scope>NUCLEOTIDE SEQUENCE [LARGE SCALE GENOMIC DNA]</scope>
    <source>
        <strain evidence="4 5">CCAP 1055/1</strain>
    </source>
</reference>
<dbReference type="PANTHER" id="PTHR12356:SF17">
    <property type="entry name" value="CS DOMAIN-CONTAINING PROTEIN"/>
    <property type="match status" value="1"/>
</dbReference>